<accession>A0AAW9RHB0</accession>
<dbReference type="Gene3D" id="1.25.40.10">
    <property type="entry name" value="Tetratricopeptide repeat domain"/>
    <property type="match status" value="2"/>
</dbReference>
<feature type="transmembrane region" description="Helical" evidence="5">
    <location>
        <begin position="93"/>
        <end position="110"/>
    </location>
</feature>
<dbReference type="InterPro" id="IPR051685">
    <property type="entry name" value="Ycf3/AcsC/BcsC/TPR_MFPF"/>
</dbReference>
<evidence type="ECO:0000256" key="5">
    <source>
        <dbReference type="SAM" id="Phobius"/>
    </source>
</evidence>
<proteinExistence type="predicted"/>
<feature type="transmembrane region" description="Helical" evidence="5">
    <location>
        <begin position="43"/>
        <end position="66"/>
    </location>
</feature>
<evidence type="ECO:0000256" key="4">
    <source>
        <dbReference type="SAM" id="MobiDB-lite"/>
    </source>
</evidence>
<keyword evidence="5" id="KW-0472">Membrane</keyword>
<dbReference type="PANTHER" id="PTHR44943">
    <property type="entry name" value="CELLULOSE SYNTHASE OPERON PROTEIN C"/>
    <property type="match status" value="1"/>
</dbReference>
<keyword evidence="5" id="KW-0812">Transmembrane</keyword>
<dbReference type="PANTHER" id="PTHR44943:SF8">
    <property type="entry name" value="TPR REPEAT-CONTAINING PROTEIN MJ0263"/>
    <property type="match status" value="1"/>
</dbReference>
<keyword evidence="1" id="KW-0677">Repeat</keyword>
<organism evidence="6 7">
    <name type="scientific">Elongatibacter sediminis</name>
    <dbReference type="NCBI Taxonomy" id="3119006"/>
    <lineage>
        <taxon>Bacteria</taxon>
        <taxon>Pseudomonadati</taxon>
        <taxon>Pseudomonadota</taxon>
        <taxon>Gammaproteobacteria</taxon>
        <taxon>Chromatiales</taxon>
        <taxon>Wenzhouxiangellaceae</taxon>
        <taxon>Elongatibacter</taxon>
    </lineage>
</organism>
<dbReference type="EMBL" id="JAZHOG010000015">
    <property type="protein sequence ID" value="MEJ8569572.1"/>
    <property type="molecule type" value="Genomic_DNA"/>
</dbReference>
<evidence type="ECO:0000256" key="2">
    <source>
        <dbReference type="ARBA" id="ARBA00022803"/>
    </source>
</evidence>
<feature type="repeat" description="TPR" evidence="3">
    <location>
        <begin position="472"/>
        <end position="505"/>
    </location>
</feature>
<dbReference type="RefSeq" id="WP_354696894.1">
    <property type="nucleotide sequence ID" value="NZ_JAZHOG010000015.1"/>
</dbReference>
<evidence type="ECO:0008006" key="8">
    <source>
        <dbReference type="Google" id="ProtNLM"/>
    </source>
</evidence>
<evidence type="ECO:0000313" key="6">
    <source>
        <dbReference type="EMBL" id="MEJ8569572.1"/>
    </source>
</evidence>
<protein>
    <recommendedName>
        <fullName evidence="8">Adenylate cyclase</fullName>
    </recommendedName>
</protein>
<dbReference type="InterPro" id="IPR019734">
    <property type="entry name" value="TPR_rpt"/>
</dbReference>
<evidence type="ECO:0000256" key="3">
    <source>
        <dbReference type="PROSITE-ProRule" id="PRU00339"/>
    </source>
</evidence>
<dbReference type="AlphaFoldDB" id="A0AAW9RHB0"/>
<keyword evidence="5" id="KW-1133">Transmembrane helix</keyword>
<comment type="caution">
    <text evidence="6">The sequence shown here is derived from an EMBL/GenBank/DDBJ whole genome shotgun (WGS) entry which is preliminary data.</text>
</comment>
<evidence type="ECO:0000256" key="1">
    <source>
        <dbReference type="ARBA" id="ARBA00022737"/>
    </source>
</evidence>
<gene>
    <name evidence="6" type="ORF">V3330_18235</name>
</gene>
<name>A0AAW9RHB0_9GAMM</name>
<keyword evidence="7" id="KW-1185">Reference proteome</keyword>
<feature type="region of interest" description="Disordered" evidence="4">
    <location>
        <begin position="120"/>
        <end position="144"/>
    </location>
</feature>
<evidence type="ECO:0000313" key="7">
    <source>
        <dbReference type="Proteomes" id="UP001359886"/>
    </source>
</evidence>
<sequence>MSGLFQELKRRNVIKVGAAYVVLSWLLAQVADLAADTFGAPDWVMKMLVTVLALLLPLVLFFAWAYELTPEGIKKEQDVDRSQSITHQTGRKLDFVIIGVLLIALGYFVWESRFETRNDEAPAQTAASPHESADKPSQTADSEVDPKSIAVLPFVNMSPDPEQEYFSDGISEEILNALARVDDLKVAGRTSSFAFKGQSQDLKAIGKALRVAHLLEGSVRKAGNTLRITAQLIKVDDGFHLWSETFDREMDDVFAIQDEISNAILVQLKARLLGGEAVASKQADPQAYAQYLLAKQRIYERSQASLELARGLLEQAIDKDPEFAAAHAQLGITTLLLSAEQYGTLPHHDAYERGREHLGKALELDPTQAEALAGMGLYHGDQPGGLDTAIDWLQRSLASDPTQANASNWLANALRQSGRIREALVIRERDFARDPLYMPVFSNLLQLYAAAGEHDRARQVLEDLKPYLHDDANMLLTEGTYYQVSGQFARADLAFTKAHEKEPKNFVNRLWLCNNLILTGQYQRCADLDDSVHAALALSRLNRVEEGLIAGQKSLSKGQYPGWYFQALVENGRYPQLVQIIESRWADLAAFENDFPERQGWGALTMGFVAEAYARTDRPRQFSEALERARASNEAQVAEGADNWSLNLARAQVAMLGGDPDAAVRLLQRAFDQGLTLDLTHATAWPVFAPLRGDPRFEAARGRMLEHLNAERVELGLEPLST</sequence>
<dbReference type="Gene3D" id="3.40.50.10070">
    <property type="entry name" value="TolB, N-terminal domain"/>
    <property type="match status" value="1"/>
</dbReference>
<dbReference type="PROSITE" id="PS50005">
    <property type="entry name" value="TPR"/>
    <property type="match status" value="1"/>
</dbReference>
<dbReference type="InterPro" id="IPR011990">
    <property type="entry name" value="TPR-like_helical_dom_sf"/>
</dbReference>
<dbReference type="Proteomes" id="UP001359886">
    <property type="component" value="Unassembled WGS sequence"/>
</dbReference>
<dbReference type="SUPFAM" id="SSF48452">
    <property type="entry name" value="TPR-like"/>
    <property type="match status" value="2"/>
</dbReference>
<keyword evidence="2 3" id="KW-0802">TPR repeat</keyword>
<reference evidence="6 7" key="1">
    <citation type="submission" date="2024-02" db="EMBL/GenBank/DDBJ databases">
        <title>A novel Wenzhouxiangellaceae bacterium, isolated from coastal sediments.</title>
        <authorList>
            <person name="Du Z.-J."/>
            <person name="Ye Y.-Q."/>
            <person name="Zhang X.-Y."/>
        </authorList>
    </citation>
    <scope>NUCLEOTIDE SEQUENCE [LARGE SCALE GENOMIC DNA]</scope>
    <source>
        <strain evidence="6 7">CH-27</strain>
    </source>
</reference>
<feature type="transmembrane region" description="Helical" evidence="5">
    <location>
        <begin position="12"/>
        <end position="31"/>
    </location>
</feature>